<dbReference type="AlphaFoldDB" id="A0A196SD49"/>
<dbReference type="OrthoDB" id="220651at2759"/>
<evidence type="ECO:0000313" key="2">
    <source>
        <dbReference type="Proteomes" id="UP000078348"/>
    </source>
</evidence>
<organism evidence="1 2">
    <name type="scientific">Blastocystis sp. subtype 1 (strain ATCC 50177 / NandII)</name>
    <dbReference type="NCBI Taxonomy" id="478820"/>
    <lineage>
        <taxon>Eukaryota</taxon>
        <taxon>Sar</taxon>
        <taxon>Stramenopiles</taxon>
        <taxon>Bigyra</taxon>
        <taxon>Opalozoa</taxon>
        <taxon>Opalinata</taxon>
        <taxon>Blastocystidae</taxon>
        <taxon>Blastocystis</taxon>
    </lineage>
</organism>
<gene>
    <name evidence="1" type="ORF">AV274_3364</name>
</gene>
<evidence type="ECO:0000313" key="1">
    <source>
        <dbReference type="EMBL" id="OAO14938.1"/>
    </source>
</evidence>
<sequence>TDSSADCAALLQALLLRLQKAAVMGDWKSRRAAIRTLGKIALVSEEPVRLSVYELLQNLTTAASGEEGTVYNDLVEPILDVLDEVYETIENEGDPTPIIERERVLFHQSVIH</sequence>
<accession>A0A196SD49</accession>
<name>A0A196SD49_BLAHN</name>
<protein>
    <submittedName>
        <fullName evidence="1">Uncharacterized protein</fullName>
    </submittedName>
</protein>
<feature type="non-terminal residue" evidence="1">
    <location>
        <position position="1"/>
    </location>
</feature>
<comment type="caution">
    <text evidence="1">The sequence shown here is derived from an EMBL/GenBank/DDBJ whole genome shotgun (WGS) entry which is preliminary data.</text>
</comment>
<keyword evidence="2" id="KW-1185">Reference proteome</keyword>
<dbReference type="InterPro" id="IPR016024">
    <property type="entry name" value="ARM-type_fold"/>
</dbReference>
<reference evidence="1 2" key="1">
    <citation type="submission" date="2016-05" db="EMBL/GenBank/DDBJ databases">
        <title>Nuclear genome of Blastocystis sp. subtype 1 NandII.</title>
        <authorList>
            <person name="Gentekaki E."/>
            <person name="Curtis B."/>
            <person name="Stairs C."/>
            <person name="Eme L."/>
            <person name="Herman E."/>
            <person name="Klimes V."/>
            <person name="Arias M.C."/>
            <person name="Elias M."/>
            <person name="Hilliou F."/>
            <person name="Klute M."/>
            <person name="Malik S.-B."/>
            <person name="Pightling A."/>
            <person name="Rachubinski R."/>
            <person name="Salas D."/>
            <person name="Schlacht A."/>
            <person name="Suga H."/>
            <person name="Archibald J."/>
            <person name="Ball S.G."/>
            <person name="Clark G."/>
            <person name="Dacks J."/>
            <person name="Van Der Giezen M."/>
            <person name="Tsaousis A."/>
            <person name="Roger A."/>
        </authorList>
    </citation>
    <scope>NUCLEOTIDE SEQUENCE [LARGE SCALE GENOMIC DNA]</scope>
    <source>
        <strain evidence="2">ATCC 50177 / NandII</strain>
    </source>
</reference>
<dbReference type="Proteomes" id="UP000078348">
    <property type="component" value="Unassembled WGS sequence"/>
</dbReference>
<dbReference type="SUPFAM" id="SSF48371">
    <property type="entry name" value="ARM repeat"/>
    <property type="match status" value="1"/>
</dbReference>
<proteinExistence type="predicted"/>
<dbReference type="EMBL" id="LXWW01000195">
    <property type="protein sequence ID" value="OAO14938.1"/>
    <property type="molecule type" value="Genomic_DNA"/>
</dbReference>